<dbReference type="Pfam" id="PF00078">
    <property type="entry name" value="RVT_1"/>
    <property type="match status" value="1"/>
</dbReference>
<dbReference type="EMBL" id="BQNB010015955">
    <property type="protein sequence ID" value="GJT46089.1"/>
    <property type="molecule type" value="Genomic_DNA"/>
</dbReference>
<keyword evidence="4" id="KW-0479">Metal-binding</keyword>
<comment type="caution">
    <text evidence="7">The sequence shown here is derived from an EMBL/GenBank/DDBJ whole genome shotgun (WGS) entry which is preliminary data.</text>
</comment>
<keyword evidence="4" id="KW-0862">Zinc</keyword>
<accession>A0ABQ5E5H0</accession>
<dbReference type="Gene3D" id="4.10.60.10">
    <property type="entry name" value="Zinc finger, CCHC-type"/>
    <property type="match status" value="1"/>
</dbReference>
<sequence length="462" mass="53880">MPPRRLKRRVVERVVKNRVAKAINEYERNRADPERAGDLEPEMLEEHLKYEDARNVTSSKPTNVHEAICMVRELVDQSVRAKATRISDSNKRKWEDHQRSSNNNRSNSLQNVTCFGCGEKGHYQNKCPQRKDQQNEGACGRAYVMRIEEPQKNPNVVTGMDWLSNHQAEIIYYEKTVRIPLPNGETLEIQGERSEKEPKLFSCMKTDEKKLKDILIVRNFLEKKDGALRTYIDYQDLNKLTIRNRYPLPRIDDLFNQLQVMPFGLMNAPAVFMDLMNHACKPYLDKFGIVFIDDILIYSKSKEEHELHLKMILEFLGKEKLYAKLSNKIKSVKNWKTHESPTEICLLLGLAGYYQRFIENFSKLAKPLTLLTQKNKKYEWGDKQEEAFRILKDKLCNAHLLALPDGPDDFVVYCDASNQGFRCMLMQRFKVIAYASRQLKVHENNYTTHDLELGAIVFALKI</sequence>
<dbReference type="Gene3D" id="3.30.70.270">
    <property type="match status" value="3"/>
</dbReference>
<keyword evidence="7" id="KW-0548">Nucleotidyltransferase</keyword>
<dbReference type="PANTHER" id="PTHR24559:SF427">
    <property type="entry name" value="RNA-DIRECTED DNA POLYMERASE"/>
    <property type="match status" value="1"/>
</dbReference>
<dbReference type="InterPro" id="IPR001878">
    <property type="entry name" value="Znf_CCHC"/>
</dbReference>
<dbReference type="InterPro" id="IPR036875">
    <property type="entry name" value="Znf_CCHC_sf"/>
</dbReference>
<name>A0ABQ5E5H0_9ASTR</name>
<feature type="compositionally biased region" description="Basic and acidic residues" evidence="5">
    <location>
        <begin position="88"/>
        <end position="99"/>
    </location>
</feature>
<reference evidence="7" key="2">
    <citation type="submission" date="2022-01" db="EMBL/GenBank/DDBJ databases">
        <authorList>
            <person name="Yamashiro T."/>
            <person name="Shiraishi A."/>
            <person name="Satake H."/>
            <person name="Nakayama K."/>
        </authorList>
    </citation>
    <scope>NUCLEOTIDE SEQUENCE</scope>
</reference>
<evidence type="ECO:0000256" key="4">
    <source>
        <dbReference type="PROSITE-ProRule" id="PRU00047"/>
    </source>
</evidence>
<keyword evidence="3" id="KW-0238">DNA-binding</keyword>
<dbReference type="InterPro" id="IPR000477">
    <property type="entry name" value="RT_dom"/>
</dbReference>
<dbReference type="SUPFAM" id="SSF57756">
    <property type="entry name" value="Retrovirus zinc finger-like domains"/>
    <property type="match status" value="1"/>
</dbReference>
<evidence type="ECO:0000313" key="7">
    <source>
        <dbReference type="EMBL" id="GJT46089.1"/>
    </source>
</evidence>
<dbReference type="InterPro" id="IPR053134">
    <property type="entry name" value="RNA-dir_DNA_polymerase"/>
</dbReference>
<evidence type="ECO:0000256" key="1">
    <source>
        <dbReference type="ARBA" id="ARBA00022670"/>
    </source>
</evidence>
<evidence type="ECO:0000256" key="2">
    <source>
        <dbReference type="ARBA" id="ARBA00022750"/>
    </source>
</evidence>
<dbReference type="InterPro" id="IPR041577">
    <property type="entry name" value="RT_RNaseH_2"/>
</dbReference>
<keyword evidence="4" id="KW-0863">Zinc-finger</keyword>
<dbReference type="InterPro" id="IPR043128">
    <property type="entry name" value="Rev_trsase/Diguanyl_cyclase"/>
</dbReference>
<keyword evidence="2" id="KW-0064">Aspartyl protease</keyword>
<dbReference type="SMART" id="SM00343">
    <property type="entry name" value="ZnF_C2HC"/>
    <property type="match status" value="1"/>
</dbReference>
<keyword evidence="2" id="KW-0378">Hydrolase</keyword>
<dbReference type="Gene3D" id="3.10.10.10">
    <property type="entry name" value="HIV Type 1 Reverse Transcriptase, subunit A, domain 1"/>
    <property type="match status" value="1"/>
</dbReference>
<dbReference type="GO" id="GO:0003964">
    <property type="term" value="F:RNA-directed DNA polymerase activity"/>
    <property type="evidence" value="ECO:0007669"/>
    <property type="project" value="UniProtKB-KW"/>
</dbReference>
<proteinExistence type="predicted"/>
<evidence type="ECO:0000259" key="6">
    <source>
        <dbReference type="PROSITE" id="PS50158"/>
    </source>
</evidence>
<keyword evidence="7" id="KW-0695">RNA-directed DNA polymerase</keyword>
<protein>
    <submittedName>
        <fullName evidence="7">Reverse transcriptase domain-containing protein</fullName>
    </submittedName>
</protein>
<evidence type="ECO:0000313" key="8">
    <source>
        <dbReference type="Proteomes" id="UP001151760"/>
    </source>
</evidence>
<dbReference type="InterPro" id="IPR043502">
    <property type="entry name" value="DNA/RNA_pol_sf"/>
</dbReference>
<feature type="domain" description="CCHC-type" evidence="6">
    <location>
        <begin position="114"/>
        <end position="129"/>
    </location>
</feature>
<dbReference type="CDD" id="cd01647">
    <property type="entry name" value="RT_LTR"/>
    <property type="match status" value="1"/>
</dbReference>
<dbReference type="PROSITE" id="PS50158">
    <property type="entry name" value="ZF_CCHC"/>
    <property type="match status" value="1"/>
</dbReference>
<dbReference type="Proteomes" id="UP001151760">
    <property type="component" value="Unassembled WGS sequence"/>
</dbReference>
<organism evidence="7 8">
    <name type="scientific">Tanacetum coccineum</name>
    <dbReference type="NCBI Taxonomy" id="301880"/>
    <lineage>
        <taxon>Eukaryota</taxon>
        <taxon>Viridiplantae</taxon>
        <taxon>Streptophyta</taxon>
        <taxon>Embryophyta</taxon>
        <taxon>Tracheophyta</taxon>
        <taxon>Spermatophyta</taxon>
        <taxon>Magnoliopsida</taxon>
        <taxon>eudicotyledons</taxon>
        <taxon>Gunneridae</taxon>
        <taxon>Pentapetalae</taxon>
        <taxon>asterids</taxon>
        <taxon>campanulids</taxon>
        <taxon>Asterales</taxon>
        <taxon>Asteraceae</taxon>
        <taxon>Asteroideae</taxon>
        <taxon>Anthemideae</taxon>
        <taxon>Anthemidinae</taxon>
        <taxon>Tanacetum</taxon>
    </lineage>
</organism>
<dbReference type="SUPFAM" id="SSF56672">
    <property type="entry name" value="DNA/RNA polymerases"/>
    <property type="match status" value="1"/>
</dbReference>
<feature type="region of interest" description="Disordered" evidence="5">
    <location>
        <begin position="82"/>
        <end position="108"/>
    </location>
</feature>
<dbReference type="Pfam" id="PF17919">
    <property type="entry name" value="RT_RNaseH_2"/>
    <property type="match status" value="1"/>
</dbReference>
<dbReference type="PANTHER" id="PTHR24559">
    <property type="entry name" value="TRANSPOSON TY3-I GAG-POL POLYPROTEIN"/>
    <property type="match status" value="1"/>
</dbReference>
<keyword evidence="7" id="KW-0808">Transferase</keyword>
<evidence type="ECO:0000256" key="5">
    <source>
        <dbReference type="SAM" id="MobiDB-lite"/>
    </source>
</evidence>
<reference evidence="7" key="1">
    <citation type="journal article" date="2022" name="Int. J. Mol. Sci.">
        <title>Draft Genome of Tanacetum Coccineum: Genomic Comparison of Closely Related Tanacetum-Family Plants.</title>
        <authorList>
            <person name="Yamashiro T."/>
            <person name="Shiraishi A."/>
            <person name="Nakayama K."/>
            <person name="Satake H."/>
        </authorList>
    </citation>
    <scope>NUCLEOTIDE SEQUENCE</scope>
</reference>
<evidence type="ECO:0000256" key="3">
    <source>
        <dbReference type="ARBA" id="ARBA00023125"/>
    </source>
</evidence>
<keyword evidence="8" id="KW-1185">Reference proteome</keyword>
<gene>
    <name evidence="7" type="ORF">Tco_0954804</name>
</gene>
<keyword evidence="1" id="KW-0645">Protease</keyword>